<protein>
    <recommendedName>
        <fullName evidence="2">Exportin-7/Ran-binding protein 17 TPR repeats domain-containing protein</fullName>
    </recommendedName>
</protein>
<organism evidence="3 4">
    <name type="scientific">Ditylenchus dipsaci</name>
    <dbReference type="NCBI Taxonomy" id="166011"/>
    <lineage>
        <taxon>Eukaryota</taxon>
        <taxon>Metazoa</taxon>
        <taxon>Ecdysozoa</taxon>
        <taxon>Nematoda</taxon>
        <taxon>Chromadorea</taxon>
        <taxon>Rhabditida</taxon>
        <taxon>Tylenchina</taxon>
        <taxon>Tylenchomorpha</taxon>
        <taxon>Sphaerularioidea</taxon>
        <taxon>Anguinidae</taxon>
        <taxon>Anguininae</taxon>
        <taxon>Ditylenchus</taxon>
    </lineage>
</organism>
<evidence type="ECO:0000313" key="3">
    <source>
        <dbReference type="Proteomes" id="UP000887574"/>
    </source>
</evidence>
<evidence type="ECO:0000256" key="1">
    <source>
        <dbReference type="SAM" id="Phobius"/>
    </source>
</evidence>
<evidence type="ECO:0000313" key="4">
    <source>
        <dbReference type="WBParaSite" id="jg7954"/>
    </source>
</evidence>
<keyword evidence="3" id="KW-1185">Reference proteome</keyword>
<evidence type="ECO:0000259" key="2">
    <source>
        <dbReference type="Pfam" id="PF25795"/>
    </source>
</evidence>
<feature type="domain" description="Exportin-7/Ran-binding protein 17 TPR repeats" evidence="2">
    <location>
        <begin position="35"/>
        <end position="80"/>
    </location>
</feature>
<reference evidence="4" key="1">
    <citation type="submission" date="2022-11" db="UniProtKB">
        <authorList>
            <consortium name="WormBaseParasite"/>
        </authorList>
    </citation>
    <scope>IDENTIFICATION</scope>
</reference>
<keyword evidence="1" id="KW-0472">Membrane</keyword>
<accession>A0A915EP95</accession>
<name>A0A915EP95_9BILA</name>
<dbReference type="WBParaSite" id="jg7954">
    <property type="protein sequence ID" value="jg7954"/>
    <property type="gene ID" value="jg7954"/>
</dbReference>
<feature type="transmembrane region" description="Helical" evidence="1">
    <location>
        <begin position="217"/>
        <end position="236"/>
    </location>
</feature>
<dbReference type="InterPro" id="IPR057947">
    <property type="entry name" value="TPR_XPO7/RBP17"/>
</dbReference>
<dbReference type="Pfam" id="PF25795">
    <property type="entry name" value="TPR_XPO7"/>
    <property type="match status" value="1"/>
</dbReference>
<sequence length="352" mass="39232">MASSLSYARVDVESIAESVPQVCAALIQSMILLCELVVRECVEDPLDDVGTLKQLMELFTIVSRRDYKRTAQELISLTQQDLLVARKRLIWIITMMAAGVNGKTVCNSCDADDDIFDGEVVSRSLFLLTEVLCSLDEPEKENMALDGDNFSCLIFSLVKAESTDFSTFTTAGSRYIDSTLKSDKEVSQEDYRGRNFKTQVVLPSAMVFEIPARKRSIIIQLLLIFPLCWIAALIFFNAPLKLNEEEVEKEGGEASAAVTFFPSDSFQIRGDPTQVGDTGKLCTLKKISCLLKRNSNTTLNFETMLSTNASDLISVHRNLPVTSDEECKRPTQMICPILRWSLACPIRPGLYC</sequence>
<keyword evidence="1" id="KW-0812">Transmembrane</keyword>
<dbReference type="Proteomes" id="UP000887574">
    <property type="component" value="Unplaced"/>
</dbReference>
<keyword evidence="1" id="KW-1133">Transmembrane helix</keyword>
<dbReference type="AlphaFoldDB" id="A0A915EP95"/>
<proteinExistence type="predicted"/>